<evidence type="ECO:0000259" key="1">
    <source>
        <dbReference type="Pfam" id="PF01494"/>
    </source>
</evidence>
<feature type="domain" description="FAD-binding" evidence="1">
    <location>
        <begin position="6"/>
        <end position="325"/>
    </location>
</feature>
<dbReference type="Gene3D" id="3.50.50.60">
    <property type="entry name" value="FAD/NAD(P)-binding domain"/>
    <property type="match status" value="1"/>
</dbReference>
<dbReference type="Pfam" id="PF01494">
    <property type="entry name" value="FAD_binding_3"/>
    <property type="match status" value="1"/>
</dbReference>
<dbReference type="InterPro" id="IPR036188">
    <property type="entry name" value="FAD/NAD-bd_sf"/>
</dbReference>
<protein>
    <submittedName>
        <fullName evidence="2">Pyridine nucleotide-disulfide oxidoreductase</fullName>
    </submittedName>
</protein>
<dbReference type="PRINTS" id="PR00420">
    <property type="entry name" value="RNGMNOXGNASE"/>
</dbReference>
<accession>A0A2Z4GD46</accession>
<dbReference type="RefSeq" id="WP_111372349.1">
    <property type="nucleotide sequence ID" value="NZ_CP029480.1"/>
</dbReference>
<dbReference type="EMBL" id="CP029480">
    <property type="protein sequence ID" value="AWV99156.1"/>
    <property type="molecule type" value="Genomic_DNA"/>
</dbReference>
<dbReference type="InterPro" id="IPR002938">
    <property type="entry name" value="FAD-bd"/>
</dbReference>
<dbReference type="OrthoDB" id="9806565at2"/>
<keyword evidence="3" id="KW-1185">Reference proteome</keyword>
<evidence type="ECO:0000313" key="3">
    <source>
        <dbReference type="Proteomes" id="UP000249873"/>
    </source>
</evidence>
<dbReference type="PANTHER" id="PTHR43747">
    <property type="entry name" value="FAD-BINDING PROTEIN"/>
    <property type="match status" value="1"/>
</dbReference>
<dbReference type="KEGG" id="als:DJ013_13665"/>
<reference evidence="2 3" key="1">
    <citation type="submission" date="2018-05" db="EMBL/GenBank/DDBJ databases">
        <title>Complete genome sequence of Arcticibacterium luteifluviistationis SM1504T, a cytophagaceae bacterium isolated from Arctic surface seawater.</title>
        <authorList>
            <person name="Li Y."/>
            <person name="Qin Q.-L."/>
        </authorList>
    </citation>
    <scope>NUCLEOTIDE SEQUENCE [LARGE SCALE GENOMIC DNA]</scope>
    <source>
        <strain evidence="2 3">SM1504</strain>
    </source>
</reference>
<organism evidence="2 3">
    <name type="scientific">Arcticibacterium luteifluviistationis</name>
    <dbReference type="NCBI Taxonomy" id="1784714"/>
    <lineage>
        <taxon>Bacteria</taxon>
        <taxon>Pseudomonadati</taxon>
        <taxon>Bacteroidota</taxon>
        <taxon>Cytophagia</taxon>
        <taxon>Cytophagales</taxon>
        <taxon>Leadbetterellaceae</taxon>
        <taxon>Arcticibacterium</taxon>
    </lineage>
</organism>
<dbReference type="SUPFAM" id="SSF51905">
    <property type="entry name" value="FAD/NAD(P)-binding domain"/>
    <property type="match status" value="1"/>
</dbReference>
<dbReference type="InterPro" id="IPR050816">
    <property type="entry name" value="Flavin-dep_Halogenase_NPB"/>
</dbReference>
<dbReference type="PANTHER" id="PTHR43747:SF1">
    <property type="entry name" value="SLR1998 PROTEIN"/>
    <property type="match status" value="1"/>
</dbReference>
<dbReference type="AlphaFoldDB" id="A0A2Z4GD46"/>
<name>A0A2Z4GD46_9BACT</name>
<dbReference type="Proteomes" id="UP000249873">
    <property type="component" value="Chromosome"/>
</dbReference>
<gene>
    <name evidence="2" type="ORF">DJ013_13665</name>
</gene>
<evidence type="ECO:0000313" key="2">
    <source>
        <dbReference type="EMBL" id="AWV99156.1"/>
    </source>
</evidence>
<proteinExistence type="predicted"/>
<sequence length="411" mass="45980">MLSRIQTDVLVIGAGPAGCLAAAFLKKRGFDVTVVEKQKFPRFVIGESLLPRVMGHLEDAGLLEAIKDMGFQEKRGALFIHGNEVCEFDFSEKFSEGWDWTWQVKRADFDKALADDIFRKGVNLLFETTVTQIEFSGTDSITTIVSNDGTTSEVSAKFIVDASGYGRVIPRMFDLEQASSLSPKQTVFSHLKDEKRTDDSRIIALIIKENTWAWIIPFSDGTTSLGIVSDAEYFNSFSEAPLSQFREIIESNDFLKARFGEADLVFEPKKLGGYAVSCKKLYGEGVVLVGNATEFLDPIFSSGVTFAVESGHLAGDLVADFLEGKKVDWEEDYSVYMRKGIEVFKTYVEAWYSGDLQHIFFAPKPDLGIKRQICSVLAGYVWDTENPFVRRPEKSLKALSSFLEIRNKSVK</sequence>
<dbReference type="GO" id="GO:0071949">
    <property type="term" value="F:FAD binding"/>
    <property type="evidence" value="ECO:0007669"/>
    <property type="project" value="InterPro"/>
</dbReference>